<dbReference type="STRING" id="756272.Plabr_0125"/>
<evidence type="ECO:0000256" key="1">
    <source>
        <dbReference type="SAM" id="MobiDB-lite"/>
    </source>
</evidence>
<accession>F0SMJ3</accession>
<organism evidence="3 4">
    <name type="scientific">Rubinisphaera brasiliensis (strain ATCC 49424 / DSM 5305 / JCM 21570 / IAM 15109 / NBRC 103401 / IFAM 1448)</name>
    <name type="common">Planctomyces brasiliensis</name>
    <dbReference type="NCBI Taxonomy" id="756272"/>
    <lineage>
        <taxon>Bacteria</taxon>
        <taxon>Pseudomonadati</taxon>
        <taxon>Planctomycetota</taxon>
        <taxon>Planctomycetia</taxon>
        <taxon>Planctomycetales</taxon>
        <taxon>Planctomycetaceae</taxon>
        <taxon>Rubinisphaera</taxon>
    </lineage>
</organism>
<dbReference type="OrthoDB" id="291381at2"/>
<dbReference type="Pfam" id="PF07638">
    <property type="entry name" value="Sigma70_ECF"/>
    <property type="match status" value="1"/>
</dbReference>
<dbReference type="RefSeq" id="WP_013626499.1">
    <property type="nucleotide sequence ID" value="NC_015174.1"/>
</dbReference>
<dbReference type="InterPro" id="IPR013324">
    <property type="entry name" value="RNA_pol_sigma_r3/r4-like"/>
</dbReference>
<dbReference type="Proteomes" id="UP000006860">
    <property type="component" value="Chromosome"/>
</dbReference>
<dbReference type="InterPro" id="IPR053812">
    <property type="entry name" value="HTH_Sigma70_ECF-like"/>
</dbReference>
<name>F0SMJ3_RUBBR</name>
<proteinExistence type="predicted"/>
<dbReference type="HOGENOM" id="CLU_112338_0_0_0"/>
<sequence length="227" mass="25391">MAAETPPSPSPDDDASLAGPGSVSMMLDALKQGENDAVAELWDRYFRRLVPLAKRRLGGASRKVADEEDIALSVINNLVNGAARGAFPQLADREELWKLLIVLTQRKVTDQVRRDLAQKRGGNNVRGESIFMKAGDGEQGLGWDRVLNEEPTPQALALMEERCEQLMDTLEDDTLRQIARLKLESYTNEEIAEQLAVTTRTVKRKCALIREKWLQFAEAQFTVDLPE</sequence>
<dbReference type="eggNOG" id="COG1595">
    <property type="taxonomic scope" value="Bacteria"/>
</dbReference>
<reference evidence="4" key="1">
    <citation type="submission" date="2011-02" db="EMBL/GenBank/DDBJ databases">
        <title>The complete genome of Planctomyces brasiliensis DSM 5305.</title>
        <authorList>
            <person name="Lucas S."/>
            <person name="Copeland A."/>
            <person name="Lapidus A."/>
            <person name="Bruce D."/>
            <person name="Goodwin L."/>
            <person name="Pitluck S."/>
            <person name="Kyrpides N."/>
            <person name="Mavromatis K."/>
            <person name="Pagani I."/>
            <person name="Ivanova N."/>
            <person name="Ovchinnikova G."/>
            <person name="Lu M."/>
            <person name="Detter J.C."/>
            <person name="Han C."/>
            <person name="Land M."/>
            <person name="Hauser L."/>
            <person name="Markowitz V."/>
            <person name="Cheng J.-F."/>
            <person name="Hugenholtz P."/>
            <person name="Woyke T."/>
            <person name="Wu D."/>
            <person name="Tindall B."/>
            <person name="Pomrenke H.G."/>
            <person name="Brambilla E."/>
            <person name="Klenk H.-P."/>
            <person name="Eisen J.A."/>
        </authorList>
    </citation>
    <scope>NUCLEOTIDE SEQUENCE [LARGE SCALE GENOMIC DNA]</scope>
    <source>
        <strain evidence="4">ATCC 49424 / DSM 5305 / JCM 21570 / IAM 15109 / NBRC 103401 / IFAM 1448</strain>
    </source>
</reference>
<evidence type="ECO:0000313" key="3">
    <source>
        <dbReference type="EMBL" id="ADY57755.1"/>
    </source>
</evidence>
<keyword evidence="4" id="KW-1185">Reference proteome</keyword>
<dbReference type="AlphaFoldDB" id="F0SMJ3"/>
<evidence type="ECO:0000313" key="4">
    <source>
        <dbReference type="Proteomes" id="UP000006860"/>
    </source>
</evidence>
<dbReference type="KEGG" id="pbs:Plabr_0125"/>
<evidence type="ECO:0000259" key="2">
    <source>
        <dbReference type="Pfam" id="PF07638"/>
    </source>
</evidence>
<feature type="region of interest" description="Disordered" evidence="1">
    <location>
        <begin position="1"/>
        <end position="21"/>
    </location>
</feature>
<dbReference type="Gene3D" id="1.10.1740.10">
    <property type="match status" value="1"/>
</dbReference>
<dbReference type="InterPro" id="IPR036388">
    <property type="entry name" value="WH-like_DNA-bd_sf"/>
</dbReference>
<dbReference type="Gene3D" id="1.10.10.10">
    <property type="entry name" value="Winged helix-like DNA-binding domain superfamily/Winged helix DNA-binding domain"/>
    <property type="match status" value="1"/>
</dbReference>
<protein>
    <recommendedName>
        <fullName evidence="2">RNA polymerase sigma-70 ECF-like HTH domain-containing protein</fullName>
    </recommendedName>
</protein>
<feature type="compositionally biased region" description="Pro residues" evidence="1">
    <location>
        <begin position="1"/>
        <end position="10"/>
    </location>
</feature>
<dbReference type="SUPFAM" id="SSF88659">
    <property type="entry name" value="Sigma3 and sigma4 domains of RNA polymerase sigma factors"/>
    <property type="match status" value="1"/>
</dbReference>
<feature type="domain" description="RNA polymerase sigma-70 ECF-like HTH" evidence="2">
    <location>
        <begin position="22"/>
        <end position="215"/>
    </location>
</feature>
<dbReference type="EMBL" id="CP002546">
    <property type="protein sequence ID" value="ADY57755.1"/>
    <property type="molecule type" value="Genomic_DNA"/>
</dbReference>
<gene>
    <name evidence="3" type="ordered locus">Plabr_0125</name>
</gene>